<dbReference type="CDD" id="cd11576">
    <property type="entry name" value="GH99_GH71_like_2"/>
    <property type="match status" value="1"/>
</dbReference>
<dbReference type="AlphaFoldDB" id="A0A2S7KYL9"/>
<name>A0A2S7KYL9_9FLAO</name>
<accession>A0A2S7KYL9</accession>
<evidence type="ECO:0008006" key="3">
    <source>
        <dbReference type="Google" id="ProtNLM"/>
    </source>
</evidence>
<gene>
    <name evidence="1" type="ORF">BST83_11485</name>
</gene>
<dbReference type="Gene3D" id="3.20.20.80">
    <property type="entry name" value="Glycosidases"/>
    <property type="match status" value="1"/>
</dbReference>
<protein>
    <recommendedName>
        <fullName evidence="3">Xylosidase</fullName>
    </recommendedName>
</protein>
<dbReference type="EMBL" id="MQUA01000013">
    <property type="protein sequence ID" value="PQB07710.1"/>
    <property type="molecule type" value="Genomic_DNA"/>
</dbReference>
<evidence type="ECO:0000313" key="1">
    <source>
        <dbReference type="EMBL" id="PQB07710.1"/>
    </source>
</evidence>
<keyword evidence="2" id="KW-1185">Reference proteome</keyword>
<sequence>MMEYQKKYITPYKNADGSDTYLYSPFDEQSVDLNFKWMKDHGIDGVHMQRFLSTISSESGKRHINKVLENALKAAKKYGRAIGVMHDLSGSSSARVASLEADWNELVRTFRLNNNIENPTYLWHNRKPMMSIWGAGFSGHSREYTTEDVNQLVDKLKGPENKVSIMVGVPYRWRTLTNDAENNPALHDLIRKADVIMPWAVGRYSSPSSYDPSYVAQDVIWANNNNVDYVPLVFPGFTWGNLKRDPTKFNQIPRLKGEFLWKQVAQAKARGAKSLYVAMFDEVDESTAIFKVKRENELPVVEGNEGSKFVGLEEGLESDYYLWLTGKAGEMLRGKIPFSTTMPIREN</sequence>
<comment type="caution">
    <text evidence="1">The sequence shown here is derived from an EMBL/GenBank/DDBJ whole genome shotgun (WGS) entry which is preliminary data.</text>
</comment>
<proteinExistence type="predicted"/>
<dbReference type="Proteomes" id="UP000239522">
    <property type="component" value="Unassembled WGS sequence"/>
</dbReference>
<reference evidence="1 2" key="1">
    <citation type="submission" date="2016-11" db="EMBL/GenBank/DDBJ databases">
        <title>Trade-off between light-utilization and light-protection in marine flavobacteria.</title>
        <authorList>
            <person name="Kumagai Y."/>
        </authorList>
    </citation>
    <scope>NUCLEOTIDE SEQUENCE [LARGE SCALE GENOMIC DNA]</scope>
    <source>
        <strain evidence="1 2">ATCC 700397</strain>
    </source>
</reference>
<organism evidence="1 2">
    <name type="scientific">Polaribacter filamentus</name>
    <dbReference type="NCBI Taxonomy" id="53483"/>
    <lineage>
        <taxon>Bacteria</taxon>
        <taxon>Pseudomonadati</taxon>
        <taxon>Bacteroidota</taxon>
        <taxon>Flavobacteriia</taxon>
        <taxon>Flavobacteriales</taxon>
        <taxon>Flavobacteriaceae</taxon>
    </lineage>
</organism>
<evidence type="ECO:0000313" key="2">
    <source>
        <dbReference type="Proteomes" id="UP000239522"/>
    </source>
</evidence>